<dbReference type="EMBL" id="DAAWYJ010000087">
    <property type="protein sequence ID" value="HAG0018095.1"/>
    <property type="molecule type" value="Genomic_DNA"/>
</dbReference>
<dbReference type="InterPro" id="IPR005557">
    <property type="entry name" value="Colicin_im"/>
</dbReference>
<accession>A0A756LAF7</accession>
<comment type="caution">
    <text evidence="2">The sequence shown here is derived from an EMBL/GenBank/DDBJ whole genome shotgun (WGS) entry which is preliminary data.</text>
</comment>
<gene>
    <name evidence="2" type="primary">cui</name>
    <name evidence="2" type="ORF">G8O67_005530</name>
</gene>
<dbReference type="GO" id="GO:0030153">
    <property type="term" value="P:bacteriocin immunity"/>
    <property type="evidence" value="ECO:0007669"/>
    <property type="project" value="InterPro"/>
</dbReference>
<feature type="transmembrane region" description="Helical" evidence="1">
    <location>
        <begin position="145"/>
        <end position="165"/>
    </location>
</feature>
<proteinExistence type="predicted"/>
<reference evidence="2" key="1">
    <citation type="journal article" date="2018" name="Genome Biol.">
        <title>SKESA: strategic k-mer extension for scrupulous assemblies.</title>
        <authorList>
            <person name="Souvorov A."/>
            <person name="Agarwala R."/>
            <person name="Lipman D.J."/>
        </authorList>
    </citation>
    <scope>NUCLEOTIDE SEQUENCE</scope>
    <source>
        <strain evidence="2">MA.CK_00/00002125</strain>
    </source>
</reference>
<evidence type="ECO:0000256" key="1">
    <source>
        <dbReference type="SAM" id="Phobius"/>
    </source>
</evidence>
<evidence type="ECO:0000313" key="2">
    <source>
        <dbReference type="EMBL" id="HAG0018095.1"/>
    </source>
</evidence>
<sequence length="177" mass="20500">MNINDKKESEKKISTTLFYYLLLCLLPFIMIIGTYIHNPSSDTLNNAAMAIGNIPGFHSLKNPILSKLLNAYVHTAPLTAMILFILTHKEMKLKNNTSTFKALKALFSFTLFNFIIIYCFLFKHTELTNSGRVLKAMSLNNFSLSFFYISLYLIIFIFSYFYLWACIGTYRVFYRGE</sequence>
<name>A0A756LAF7_SALER</name>
<dbReference type="Pfam" id="PF03857">
    <property type="entry name" value="Colicin_im"/>
    <property type="match status" value="1"/>
</dbReference>
<dbReference type="AlphaFoldDB" id="A0A756LAF7"/>
<protein>
    <submittedName>
        <fullName evidence="2">Colicin immunity protein Cui</fullName>
    </submittedName>
</protein>
<feature type="transmembrane region" description="Helical" evidence="1">
    <location>
        <begin position="69"/>
        <end position="86"/>
    </location>
</feature>
<keyword evidence="1" id="KW-0472">Membrane</keyword>
<feature type="transmembrane region" description="Helical" evidence="1">
    <location>
        <begin position="106"/>
        <end position="125"/>
    </location>
</feature>
<keyword evidence="1" id="KW-1133">Transmembrane helix</keyword>
<reference evidence="2" key="2">
    <citation type="submission" date="2020-02" db="EMBL/GenBank/DDBJ databases">
        <authorList>
            <consortium name="NCBI Pathogen Detection Project"/>
        </authorList>
    </citation>
    <scope>NUCLEOTIDE SEQUENCE</scope>
    <source>
        <strain evidence="2">MA.CK_00/00002125</strain>
    </source>
</reference>
<organism evidence="2">
    <name type="scientific">Salmonella enterica</name>
    <name type="common">Salmonella choleraesuis</name>
    <dbReference type="NCBI Taxonomy" id="28901"/>
    <lineage>
        <taxon>Bacteria</taxon>
        <taxon>Pseudomonadati</taxon>
        <taxon>Pseudomonadota</taxon>
        <taxon>Gammaproteobacteria</taxon>
        <taxon>Enterobacterales</taxon>
        <taxon>Enterobacteriaceae</taxon>
        <taxon>Salmonella</taxon>
    </lineage>
</organism>
<feature type="transmembrane region" description="Helical" evidence="1">
    <location>
        <begin position="17"/>
        <end position="36"/>
    </location>
</feature>
<dbReference type="GO" id="GO:0015643">
    <property type="term" value="F:toxic substance binding"/>
    <property type="evidence" value="ECO:0007669"/>
    <property type="project" value="InterPro"/>
</dbReference>
<keyword evidence="1" id="KW-0812">Transmembrane</keyword>